<evidence type="ECO:0000313" key="1">
    <source>
        <dbReference type="EMBL" id="TNN78296.1"/>
    </source>
</evidence>
<gene>
    <name evidence="1" type="ORF">EYF80_011536</name>
</gene>
<keyword evidence="2" id="KW-1185">Reference proteome</keyword>
<proteinExistence type="predicted"/>
<accession>A0A4Z2IK97</accession>
<sequence>METLDRPMPFPSVALRCSPVTLSQLHLRVLACQPQRQCCTEDLLQPVEDILQHVTTQYTS</sequence>
<dbReference type="EMBL" id="SRLO01000075">
    <property type="protein sequence ID" value="TNN78296.1"/>
    <property type="molecule type" value="Genomic_DNA"/>
</dbReference>
<name>A0A4Z2IK97_9TELE</name>
<dbReference type="Proteomes" id="UP000314294">
    <property type="component" value="Unassembled WGS sequence"/>
</dbReference>
<organism evidence="1 2">
    <name type="scientific">Liparis tanakae</name>
    <name type="common">Tanaka's snailfish</name>
    <dbReference type="NCBI Taxonomy" id="230148"/>
    <lineage>
        <taxon>Eukaryota</taxon>
        <taxon>Metazoa</taxon>
        <taxon>Chordata</taxon>
        <taxon>Craniata</taxon>
        <taxon>Vertebrata</taxon>
        <taxon>Euteleostomi</taxon>
        <taxon>Actinopterygii</taxon>
        <taxon>Neopterygii</taxon>
        <taxon>Teleostei</taxon>
        <taxon>Neoteleostei</taxon>
        <taxon>Acanthomorphata</taxon>
        <taxon>Eupercaria</taxon>
        <taxon>Perciformes</taxon>
        <taxon>Cottioidei</taxon>
        <taxon>Cottales</taxon>
        <taxon>Liparidae</taxon>
        <taxon>Liparis</taxon>
    </lineage>
</organism>
<evidence type="ECO:0000313" key="2">
    <source>
        <dbReference type="Proteomes" id="UP000314294"/>
    </source>
</evidence>
<dbReference type="AlphaFoldDB" id="A0A4Z2IK97"/>
<reference evidence="1 2" key="1">
    <citation type="submission" date="2019-03" db="EMBL/GenBank/DDBJ databases">
        <title>First draft genome of Liparis tanakae, snailfish: a comprehensive survey of snailfish specific genes.</title>
        <authorList>
            <person name="Kim W."/>
            <person name="Song I."/>
            <person name="Jeong J.-H."/>
            <person name="Kim D."/>
            <person name="Kim S."/>
            <person name="Ryu S."/>
            <person name="Song J.Y."/>
            <person name="Lee S.K."/>
        </authorList>
    </citation>
    <scope>NUCLEOTIDE SEQUENCE [LARGE SCALE GENOMIC DNA]</scope>
    <source>
        <tissue evidence="1">Muscle</tissue>
    </source>
</reference>
<protein>
    <submittedName>
        <fullName evidence="1">Uncharacterized protein</fullName>
    </submittedName>
</protein>
<comment type="caution">
    <text evidence="1">The sequence shown here is derived from an EMBL/GenBank/DDBJ whole genome shotgun (WGS) entry which is preliminary data.</text>
</comment>